<dbReference type="EMBL" id="LDRV01000081">
    <property type="protein sequence ID" value="KTS09776.1"/>
    <property type="molecule type" value="Genomic_DNA"/>
</dbReference>
<comment type="caution">
    <text evidence="1">The sequence shown here is derived from an EMBL/GenBank/DDBJ whole genome shotgun (WGS) entry which is preliminary data.</text>
</comment>
<dbReference type="RefSeq" id="WP_058614556.1">
    <property type="nucleotide sequence ID" value="NZ_LDRV01000081.1"/>
</dbReference>
<evidence type="ECO:0000313" key="1">
    <source>
        <dbReference type="EMBL" id="KTS09776.1"/>
    </source>
</evidence>
<dbReference type="InterPro" id="IPR027396">
    <property type="entry name" value="DsrEFH-like"/>
</dbReference>
<evidence type="ECO:0008006" key="3">
    <source>
        <dbReference type="Google" id="ProtNLM"/>
    </source>
</evidence>
<dbReference type="Gene3D" id="3.40.1260.10">
    <property type="entry name" value="DsrEFH-like"/>
    <property type="match status" value="1"/>
</dbReference>
<dbReference type="Proteomes" id="UP000072189">
    <property type="component" value="Unassembled WGS sequence"/>
</dbReference>
<dbReference type="AlphaFoldDB" id="A0A147F5W4"/>
<sequence>MTVVHLFHDDPDSLLIGSRLPRRMAETARPDDPPLEVFVFGAAQRRLGRTDTDLDRRFNEQIDELLAAGIPVGACVTLARADGLEDALRARGLGLVIARDAFLRYAREGATVIGF</sequence>
<reference evidence="1 2" key="1">
    <citation type="journal article" date="2016" name="Front. Microbiol.">
        <title>Genomic Resource of Rice Seed Associated Bacteria.</title>
        <authorList>
            <person name="Midha S."/>
            <person name="Bansal K."/>
            <person name="Sharma S."/>
            <person name="Kumar N."/>
            <person name="Patil P.P."/>
            <person name="Chaudhry V."/>
            <person name="Patil P.B."/>
        </authorList>
    </citation>
    <scope>NUCLEOTIDE SEQUENCE [LARGE SCALE GENOMIC DNA]</scope>
    <source>
        <strain evidence="1 2">RSA3</strain>
    </source>
</reference>
<name>A0A147F5W4_MICTE</name>
<proteinExistence type="predicted"/>
<dbReference type="PATRIC" id="fig|2033.7.peg.3279"/>
<protein>
    <recommendedName>
        <fullName evidence="3">DsrE/DsrF-like family protein</fullName>
    </recommendedName>
</protein>
<evidence type="ECO:0000313" key="2">
    <source>
        <dbReference type="Proteomes" id="UP000072189"/>
    </source>
</evidence>
<organism evidence="1 2">
    <name type="scientific">Microbacterium testaceum</name>
    <name type="common">Aureobacterium testaceum</name>
    <name type="synonym">Brevibacterium testaceum</name>
    <dbReference type="NCBI Taxonomy" id="2033"/>
    <lineage>
        <taxon>Bacteria</taxon>
        <taxon>Bacillati</taxon>
        <taxon>Actinomycetota</taxon>
        <taxon>Actinomycetes</taxon>
        <taxon>Micrococcales</taxon>
        <taxon>Microbacteriaceae</taxon>
        <taxon>Microbacterium</taxon>
    </lineage>
</organism>
<dbReference type="SUPFAM" id="SSF75169">
    <property type="entry name" value="DsrEFH-like"/>
    <property type="match status" value="1"/>
</dbReference>
<accession>A0A147F5W4</accession>
<gene>
    <name evidence="1" type="ORF">RSA3_12365</name>
</gene>